<dbReference type="GO" id="GO:0005524">
    <property type="term" value="F:ATP binding"/>
    <property type="evidence" value="ECO:0007669"/>
    <property type="project" value="UniProtKB-KW"/>
</dbReference>
<evidence type="ECO:0000313" key="7">
    <source>
        <dbReference type="EMBL" id="ABK76874.1"/>
    </source>
</evidence>
<dbReference type="HOGENOM" id="CLU_083486_0_2_2"/>
<evidence type="ECO:0000256" key="4">
    <source>
        <dbReference type="ARBA" id="ARBA00022741"/>
    </source>
</evidence>
<gene>
    <name evidence="7" type="ordered locus">CENSYa_0231</name>
</gene>
<protein>
    <recommendedName>
        <fullName evidence="6">Cobalamin adenosyltransferase-like domain-containing protein</fullName>
    </recommendedName>
</protein>
<accession>A0RU57</accession>
<keyword evidence="3" id="KW-0808">Transferase</keyword>
<keyword evidence="5" id="KW-0067">ATP-binding</keyword>
<evidence type="ECO:0000256" key="1">
    <source>
        <dbReference type="ARBA" id="ARBA00004496"/>
    </source>
</evidence>
<dbReference type="KEGG" id="csy:CENSYa_0231"/>
<dbReference type="InterPro" id="IPR016030">
    <property type="entry name" value="CblAdoTrfase-like"/>
</dbReference>
<dbReference type="SUPFAM" id="SSF89028">
    <property type="entry name" value="Cobalamin adenosyltransferase-like"/>
    <property type="match status" value="1"/>
</dbReference>
<comment type="subcellular location">
    <subcellularLocation>
        <location evidence="1">Cytoplasm</location>
    </subcellularLocation>
</comment>
<evidence type="ECO:0000256" key="2">
    <source>
        <dbReference type="ARBA" id="ARBA00022490"/>
    </source>
</evidence>
<dbReference type="EMBL" id="DP000238">
    <property type="protein sequence ID" value="ABK76874.1"/>
    <property type="molecule type" value="Genomic_DNA"/>
</dbReference>
<dbReference type="PANTHER" id="PTHR12213:SF0">
    <property type="entry name" value="CORRINOID ADENOSYLTRANSFERASE MMAB"/>
    <property type="match status" value="1"/>
</dbReference>
<dbReference type="Pfam" id="PF01923">
    <property type="entry name" value="Cob_adeno_trans"/>
    <property type="match status" value="1"/>
</dbReference>
<reference evidence="7 8" key="1">
    <citation type="journal article" date="2006" name="Proc. Natl. Acad. Sci. U.S.A.">
        <title>Genomic analysis of the uncultivated marine crenarchaeote Cenarchaeum symbiosum.</title>
        <authorList>
            <person name="Hallam S.J."/>
            <person name="Konstantinidis K.T."/>
            <person name="Putnam N."/>
            <person name="Schleper C."/>
            <person name="Watanabe Y."/>
            <person name="Sugahara J."/>
            <person name="Preston C."/>
            <person name="de la Torre J."/>
            <person name="Richardson P.M."/>
            <person name="DeLong E.F."/>
        </authorList>
    </citation>
    <scope>NUCLEOTIDE SEQUENCE [LARGE SCALE GENOMIC DNA]</scope>
    <source>
        <strain evidence="8">A</strain>
    </source>
</reference>
<keyword evidence="4" id="KW-0547">Nucleotide-binding</keyword>
<evidence type="ECO:0000313" key="8">
    <source>
        <dbReference type="Proteomes" id="UP000000758"/>
    </source>
</evidence>
<name>A0RU57_CENSY</name>
<dbReference type="PATRIC" id="fig|414004.10.peg.202"/>
<keyword evidence="8" id="KW-1185">Reference proteome</keyword>
<proteinExistence type="predicted"/>
<dbReference type="Gene3D" id="1.20.1200.10">
    <property type="entry name" value="Cobalamin adenosyltransferase-like"/>
    <property type="match status" value="1"/>
</dbReference>
<evidence type="ECO:0000256" key="3">
    <source>
        <dbReference type="ARBA" id="ARBA00022679"/>
    </source>
</evidence>
<evidence type="ECO:0000256" key="5">
    <source>
        <dbReference type="ARBA" id="ARBA00022840"/>
    </source>
</evidence>
<dbReference type="Proteomes" id="UP000000758">
    <property type="component" value="Chromosome"/>
</dbReference>
<keyword evidence="2" id="KW-0963">Cytoplasm</keyword>
<dbReference type="InterPro" id="IPR036451">
    <property type="entry name" value="CblAdoTrfase-like_sf"/>
</dbReference>
<dbReference type="FunFam" id="1.20.1200.10:FF:000003">
    <property type="entry name" value="ATP:cob(I)alamin adenosyltransferase"/>
    <property type="match status" value="1"/>
</dbReference>
<dbReference type="PANTHER" id="PTHR12213">
    <property type="entry name" value="CORRINOID ADENOSYLTRANSFERASE"/>
    <property type="match status" value="1"/>
</dbReference>
<dbReference type="GO" id="GO:0005737">
    <property type="term" value="C:cytoplasm"/>
    <property type="evidence" value="ECO:0007669"/>
    <property type="project" value="UniProtKB-SubCell"/>
</dbReference>
<organism evidence="7 8">
    <name type="scientific">Cenarchaeum symbiosum (strain A)</name>
    <dbReference type="NCBI Taxonomy" id="414004"/>
    <lineage>
        <taxon>Archaea</taxon>
        <taxon>Nitrososphaerota</taxon>
        <taxon>Candidatus Cenarchaeales</taxon>
        <taxon>Candidatus Cenarchaeaceae</taxon>
        <taxon>Candidatus Cenarchaeum</taxon>
    </lineage>
</organism>
<dbReference type="STRING" id="414004.CENSYa_0231"/>
<dbReference type="NCBIfam" id="TIGR00636">
    <property type="entry name" value="PduO_Nterm"/>
    <property type="match status" value="1"/>
</dbReference>
<dbReference type="GO" id="GO:0008817">
    <property type="term" value="F:corrinoid adenosyltransferase activity"/>
    <property type="evidence" value="ECO:0007669"/>
    <property type="project" value="TreeGrafter"/>
</dbReference>
<dbReference type="AlphaFoldDB" id="A0RU57"/>
<sequence>MNTASAVSASVSEIQYCELNIYGKILCDAVKIYTKTGDDGTTGLQGGRRVPKSDPRISAYGGVDEINSLLGVVLSHGLEGDIESIMARIQNELFVTGADLSNPNLEDGKNRVTEQMVKRLEDDIDMLEEKLEPLTSFILPGGDVAAAFIHLARTAARRAETLVVILEEKEKINPWCRIYLNRLADILFVMARIRNSQQDCPDVPWVP</sequence>
<feature type="domain" description="Cobalamin adenosyltransferase-like" evidence="6">
    <location>
        <begin position="32"/>
        <end position="193"/>
    </location>
</feature>
<dbReference type="InterPro" id="IPR029499">
    <property type="entry name" value="PduO-typ"/>
</dbReference>
<dbReference type="EnsemblBacteria" id="ABK76874">
    <property type="protein sequence ID" value="ABK76874"/>
    <property type="gene ID" value="CENSYa_0231"/>
</dbReference>
<evidence type="ECO:0000259" key="6">
    <source>
        <dbReference type="Pfam" id="PF01923"/>
    </source>
</evidence>